<dbReference type="PANTHER" id="PTHR30176">
    <property type="entry name" value="FERREDOXIN-TYPE PROTEIN NAPH"/>
    <property type="match status" value="1"/>
</dbReference>
<keyword evidence="5" id="KW-0408">Iron</keyword>
<accession>A0AAE9HZN3</accession>
<keyword evidence="2" id="KW-0004">4Fe-4S</keyword>
<dbReference type="Pfam" id="PF11614">
    <property type="entry name" value="FixG_C"/>
    <property type="match status" value="1"/>
</dbReference>
<dbReference type="Gene3D" id="2.60.40.10">
    <property type="entry name" value="Immunoglobulins"/>
    <property type="match status" value="1"/>
</dbReference>
<feature type="transmembrane region" description="Helical" evidence="8">
    <location>
        <begin position="231"/>
        <end position="248"/>
    </location>
</feature>
<evidence type="ECO:0000256" key="3">
    <source>
        <dbReference type="ARBA" id="ARBA00022723"/>
    </source>
</evidence>
<feature type="transmembrane region" description="Helical" evidence="8">
    <location>
        <begin position="194"/>
        <end position="211"/>
    </location>
</feature>
<dbReference type="InterPro" id="IPR017900">
    <property type="entry name" value="4Fe4S_Fe_S_CS"/>
</dbReference>
<feature type="transmembrane region" description="Helical" evidence="8">
    <location>
        <begin position="376"/>
        <end position="395"/>
    </location>
</feature>
<keyword evidence="1" id="KW-0813">Transport</keyword>
<dbReference type="InterPro" id="IPR014116">
    <property type="entry name" value="Cyt_c_oxidase_cbb3_FixG"/>
</dbReference>
<dbReference type="InterPro" id="IPR032879">
    <property type="entry name" value="FixG_C"/>
</dbReference>
<evidence type="ECO:0000256" key="8">
    <source>
        <dbReference type="SAM" id="Phobius"/>
    </source>
</evidence>
<dbReference type="Pfam" id="PF12801">
    <property type="entry name" value="Fer4_5"/>
    <property type="match status" value="1"/>
</dbReference>
<evidence type="ECO:0000256" key="2">
    <source>
        <dbReference type="ARBA" id="ARBA00022485"/>
    </source>
</evidence>
<organism evidence="10 11">
    <name type="scientific">Cupriavidus campinensis</name>
    <dbReference type="NCBI Taxonomy" id="151783"/>
    <lineage>
        <taxon>Bacteria</taxon>
        <taxon>Pseudomonadati</taxon>
        <taxon>Pseudomonadota</taxon>
        <taxon>Betaproteobacteria</taxon>
        <taxon>Burkholderiales</taxon>
        <taxon>Burkholderiaceae</taxon>
        <taxon>Cupriavidus</taxon>
    </lineage>
</organism>
<evidence type="ECO:0000313" key="11">
    <source>
        <dbReference type="Proteomes" id="UP001056132"/>
    </source>
</evidence>
<dbReference type="InterPro" id="IPR017896">
    <property type="entry name" value="4Fe4S_Fe-S-bd"/>
</dbReference>
<proteinExistence type="predicted"/>
<feature type="transmembrane region" description="Helical" evidence="8">
    <location>
        <begin position="120"/>
        <end position="141"/>
    </location>
</feature>
<dbReference type="InterPro" id="IPR013783">
    <property type="entry name" value="Ig-like_fold"/>
</dbReference>
<reference evidence="10" key="1">
    <citation type="journal article" date="2022" name="Microbiol. Resour. Announc.">
        <title>Genome Sequence of Cupriavidus campinensis Strain G5, a Member of a Bacterial Consortium Capable of Polyethylene Degradation.</title>
        <authorList>
            <person name="Schneider B."/>
            <person name="Pfeiffer F."/>
            <person name="Dyall-Smith M."/>
            <person name="Kunte H.J."/>
        </authorList>
    </citation>
    <scope>NUCLEOTIDE SEQUENCE</scope>
    <source>
        <strain evidence="10">G5</strain>
    </source>
</reference>
<dbReference type="AlphaFoldDB" id="A0AAE9HZN3"/>
<feature type="compositionally biased region" description="Polar residues" evidence="7">
    <location>
        <begin position="39"/>
        <end position="48"/>
    </location>
</feature>
<evidence type="ECO:0000256" key="4">
    <source>
        <dbReference type="ARBA" id="ARBA00022982"/>
    </source>
</evidence>
<feature type="domain" description="4Fe-4S ferredoxin-type" evidence="9">
    <location>
        <begin position="292"/>
        <end position="320"/>
    </location>
</feature>
<evidence type="ECO:0000256" key="6">
    <source>
        <dbReference type="ARBA" id="ARBA00023014"/>
    </source>
</evidence>
<dbReference type="Proteomes" id="UP001056132">
    <property type="component" value="Chromosome 1"/>
</dbReference>
<protein>
    <submittedName>
        <fullName evidence="10">Cytochrome c oxidase accessory protein CcoG</fullName>
    </submittedName>
</protein>
<dbReference type="KEGG" id="ccam:M5D45_09790"/>
<evidence type="ECO:0000259" key="9">
    <source>
        <dbReference type="PROSITE" id="PS51379"/>
    </source>
</evidence>
<feature type="region of interest" description="Disordered" evidence="7">
    <location>
        <begin position="1"/>
        <end position="51"/>
    </location>
</feature>
<dbReference type="RefSeq" id="WP_211943904.1">
    <property type="nucleotide sequence ID" value="NZ_CAJPVH010000049.1"/>
</dbReference>
<dbReference type="PROSITE" id="PS51379">
    <property type="entry name" value="4FE4S_FER_2"/>
    <property type="match status" value="1"/>
</dbReference>
<dbReference type="EMBL" id="CP097330">
    <property type="protein sequence ID" value="URF02860.1"/>
    <property type="molecule type" value="Genomic_DNA"/>
</dbReference>
<keyword evidence="3" id="KW-0479">Metal-binding</keyword>
<gene>
    <name evidence="10" type="primary">ccoG</name>
    <name evidence="10" type="ORF">M5D45_09790</name>
</gene>
<name>A0AAE9HZN3_9BURK</name>
<keyword evidence="6" id="KW-0411">Iron-sulfur</keyword>
<reference evidence="10" key="2">
    <citation type="submission" date="2022-05" db="EMBL/GenBank/DDBJ databases">
        <authorList>
            <person name="Kunte H.-J."/>
        </authorList>
    </citation>
    <scope>NUCLEOTIDE SEQUENCE</scope>
    <source>
        <strain evidence="10">G5</strain>
    </source>
</reference>
<sequence length="516" mass="57994">MNAPPNAAQPVADDAATPEPSRPDNSPPWRPAAAPRSGQPAQPAQSAESSEETLYEVRRKIYPRSVTGAFSSWRVWLVILTQLVYYGTPWLQWNNRQAVLFDLGARKFYIFGLVLWPQDVIYLAVLLVISALALFLFTAIAGRLFCGYACPQTVYTEIFMWIERRVEGDRIARIRLDGDPWSLRKLRLKATKHALWVVIALWTGFTFVGYFSPIRELGGQVVDFSLGPWQSFWMLFYAFATWGNAGFMREQVCKYMCPYARFQSVMVDRDTFVVTYDVGRGEPRGSRSRKTDRQAAGIGDCVNCSICVQVCPTGIDIRDGLQYECIGCGACIDACNQVMDKMAYPRGLIRYTSENAMRKSLSAVAARRRLFRTRTIIYAVIWSVLVGGFIGSLAMRAPLKVDVIRDRGALGREVEGRWIENVYRLQLINTTEAPMRVRVQATSAALQGLTIEYDKSAETLAPTSNRLLPVRIRIPIDDAPEGTHKIRITVTGEGVDDARERAQIQEATSFIVPRGL</sequence>
<dbReference type="InterPro" id="IPR051684">
    <property type="entry name" value="Electron_Trans/Redox"/>
</dbReference>
<feature type="transmembrane region" description="Helical" evidence="8">
    <location>
        <begin position="66"/>
        <end position="86"/>
    </location>
</feature>
<keyword evidence="4" id="KW-0249">Electron transport</keyword>
<dbReference type="PROSITE" id="PS00198">
    <property type="entry name" value="4FE4S_FER_1"/>
    <property type="match status" value="1"/>
</dbReference>
<evidence type="ECO:0000256" key="5">
    <source>
        <dbReference type="ARBA" id="ARBA00023004"/>
    </source>
</evidence>
<keyword evidence="8" id="KW-1133">Transmembrane helix</keyword>
<dbReference type="NCBIfam" id="TIGR02745">
    <property type="entry name" value="ccoG_rdxA_fixG"/>
    <property type="match status" value="1"/>
</dbReference>
<evidence type="ECO:0000256" key="1">
    <source>
        <dbReference type="ARBA" id="ARBA00022448"/>
    </source>
</evidence>
<dbReference type="SUPFAM" id="SSF54862">
    <property type="entry name" value="4Fe-4S ferredoxins"/>
    <property type="match status" value="1"/>
</dbReference>
<dbReference type="GO" id="GO:0046872">
    <property type="term" value="F:metal ion binding"/>
    <property type="evidence" value="ECO:0007669"/>
    <property type="project" value="UniProtKB-KW"/>
</dbReference>
<evidence type="ECO:0000256" key="7">
    <source>
        <dbReference type="SAM" id="MobiDB-lite"/>
    </source>
</evidence>
<dbReference type="Pfam" id="PF13746">
    <property type="entry name" value="Fer4_18"/>
    <property type="match status" value="1"/>
</dbReference>
<dbReference type="GO" id="GO:0005886">
    <property type="term" value="C:plasma membrane"/>
    <property type="evidence" value="ECO:0007669"/>
    <property type="project" value="TreeGrafter"/>
</dbReference>
<dbReference type="GO" id="GO:0051539">
    <property type="term" value="F:4 iron, 4 sulfur cluster binding"/>
    <property type="evidence" value="ECO:0007669"/>
    <property type="project" value="UniProtKB-KW"/>
</dbReference>
<evidence type="ECO:0000313" key="10">
    <source>
        <dbReference type="EMBL" id="URF02860.1"/>
    </source>
</evidence>
<dbReference type="PANTHER" id="PTHR30176:SF3">
    <property type="entry name" value="FERREDOXIN-TYPE PROTEIN NAPH"/>
    <property type="match status" value="1"/>
</dbReference>
<keyword evidence="8" id="KW-0812">Transmembrane</keyword>
<keyword evidence="8" id="KW-0472">Membrane</keyword>